<dbReference type="OrthoDB" id="2418749at2759"/>
<dbReference type="Proteomes" id="UP000789739">
    <property type="component" value="Unassembled WGS sequence"/>
</dbReference>
<organism evidence="2 3">
    <name type="scientific">Paraglomus brasilianum</name>
    <dbReference type="NCBI Taxonomy" id="144538"/>
    <lineage>
        <taxon>Eukaryota</taxon>
        <taxon>Fungi</taxon>
        <taxon>Fungi incertae sedis</taxon>
        <taxon>Mucoromycota</taxon>
        <taxon>Glomeromycotina</taxon>
        <taxon>Glomeromycetes</taxon>
        <taxon>Paraglomerales</taxon>
        <taxon>Paraglomeraceae</taxon>
        <taxon>Paraglomus</taxon>
    </lineage>
</organism>
<evidence type="ECO:0000256" key="1">
    <source>
        <dbReference type="SAM" id="MobiDB-lite"/>
    </source>
</evidence>
<gene>
    <name evidence="2" type="ORF">PBRASI_LOCUS8351</name>
</gene>
<comment type="caution">
    <text evidence="2">The sequence shown here is derived from an EMBL/GenBank/DDBJ whole genome shotgun (WGS) entry which is preliminary data.</text>
</comment>
<feature type="compositionally biased region" description="Low complexity" evidence="1">
    <location>
        <begin position="325"/>
        <end position="339"/>
    </location>
</feature>
<dbReference type="EMBL" id="CAJVPI010001472">
    <property type="protein sequence ID" value="CAG8614425.1"/>
    <property type="molecule type" value="Genomic_DNA"/>
</dbReference>
<name>A0A9N9CX86_9GLOM</name>
<feature type="region of interest" description="Disordered" evidence="1">
    <location>
        <begin position="248"/>
        <end position="268"/>
    </location>
</feature>
<evidence type="ECO:0000313" key="3">
    <source>
        <dbReference type="Proteomes" id="UP000789739"/>
    </source>
</evidence>
<protein>
    <submittedName>
        <fullName evidence="2">5312_t:CDS:1</fullName>
    </submittedName>
</protein>
<evidence type="ECO:0000313" key="2">
    <source>
        <dbReference type="EMBL" id="CAG8614425.1"/>
    </source>
</evidence>
<feature type="compositionally biased region" description="Polar residues" evidence="1">
    <location>
        <begin position="249"/>
        <end position="263"/>
    </location>
</feature>
<feature type="region of interest" description="Disordered" evidence="1">
    <location>
        <begin position="116"/>
        <end position="139"/>
    </location>
</feature>
<accession>A0A9N9CX86</accession>
<feature type="region of interest" description="Disordered" evidence="1">
    <location>
        <begin position="211"/>
        <end position="230"/>
    </location>
</feature>
<dbReference type="AlphaFoldDB" id="A0A9N9CX86"/>
<proteinExistence type="predicted"/>
<feature type="region of interest" description="Disordered" evidence="1">
    <location>
        <begin position="315"/>
        <end position="346"/>
    </location>
</feature>
<reference evidence="2" key="1">
    <citation type="submission" date="2021-06" db="EMBL/GenBank/DDBJ databases">
        <authorList>
            <person name="Kallberg Y."/>
            <person name="Tangrot J."/>
            <person name="Rosling A."/>
        </authorList>
    </citation>
    <scope>NUCLEOTIDE SEQUENCE</scope>
    <source>
        <strain evidence="2">BR232B</strain>
    </source>
</reference>
<sequence>MLPISDTQTSVALNIKKNSTVAVLTKWAKTQLRKSKIKPSDNNTTSTDIVLYEDRKQPKKWDRLLSKTAKSNKIENNDDTNINTIALPKPNFSISFIEELYSSCPFILGHEPLPDAASPSHSLPDSTFDRDKLDKSPNATIQLGTPRHFVYTQTLRKYKDANRDVRPLYNIVLLSAVLKKLQYSSPLTLSEEQELRLYESKKARIITQDKDTRDPRNIDKCGGNRSGNGKNVEARSVAFRSFAFAQKVRPNNSGQSQPGTQARTPYLPPYLPKKIASLSQYRASYASQAVVITVDDKSKKLTTRDLPIARRHRRLFSSPDVPERASSLSSPLSSPSPASVKDSCNNQKWEKGTRIRPWLIKRNDVLTKDDDDGHVDLDEVPLYVLREQYKYSGCNFSGSRELVNDGNKPMALAMYIVRKNLKVFLICVYDVSKNNQLSLQADIVDDLRITNVRDKYAVLPPPFKYRSS</sequence>
<keyword evidence="3" id="KW-1185">Reference proteome</keyword>